<proteinExistence type="inferred from homology"/>
<name>A0A9P5TE72_9AGAM</name>
<dbReference type="Proteomes" id="UP000759537">
    <property type="component" value="Unassembled WGS sequence"/>
</dbReference>
<feature type="region of interest" description="Disordered" evidence="2">
    <location>
        <begin position="1"/>
        <end position="157"/>
    </location>
</feature>
<dbReference type="Pfam" id="PF09329">
    <property type="entry name" value="zf-primase"/>
    <property type="match status" value="1"/>
</dbReference>
<feature type="compositionally biased region" description="Low complexity" evidence="2">
    <location>
        <begin position="14"/>
        <end position="46"/>
    </location>
</feature>
<evidence type="ECO:0000256" key="1">
    <source>
        <dbReference type="ARBA" id="ARBA00009679"/>
    </source>
</evidence>
<feature type="compositionally biased region" description="Basic and acidic residues" evidence="2">
    <location>
        <begin position="84"/>
        <end position="108"/>
    </location>
</feature>
<feature type="compositionally biased region" description="Low complexity" evidence="2">
    <location>
        <begin position="284"/>
        <end position="294"/>
    </location>
</feature>
<protein>
    <recommendedName>
        <fullName evidence="3">Zinc finger Mcm10/DnaG-type domain-containing protein</fullName>
    </recommendedName>
</protein>
<keyword evidence="5" id="KW-1185">Reference proteome</keyword>
<dbReference type="InterPro" id="IPR012340">
    <property type="entry name" value="NA-bd_OB-fold"/>
</dbReference>
<evidence type="ECO:0000256" key="2">
    <source>
        <dbReference type="SAM" id="MobiDB-lite"/>
    </source>
</evidence>
<evidence type="ECO:0000313" key="4">
    <source>
        <dbReference type="EMBL" id="KAF8487460.1"/>
    </source>
</evidence>
<feature type="region of interest" description="Disordered" evidence="2">
    <location>
        <begin position="262"/>
        <end position="312"/>
    </location>
</feature>
<evidence type="ECO:0000313" key="5">
    <source>
        <dbReference type="Proteomes" id="UP000759537"/>
    </source>
</evidence>
<dbReference type="AlphaFoldDB" id="A0A9P5TE72"/>
<dbReference type="EMBL" id="WHVB01000001">
    <property type="protein sequence ID" value="KAF8487460.1"/>
    <property type="molecule type" value="Genomic_DNA"/>
</dbReference>
<dbReference type="GO" id="GO:0003688">
    <property type="term" value="F:DNA replication origin binding"/>
    <property type="evidence" value="ECO:0007669"/>
    <property type="project" value="TreeGrafter"/>
</dbReference>
<dbReference type="GO" id="GO:0006270">
    <property type="term" value="P:DNA replication initiation"/>
    <property type="evidence" value="ECO:0007669"/>
    <property type="project" value="InterPro"/>
</dbReference>
<feature type="region of interest" description="Disordered" evidence="2">
    <location>
        <begin position="581"/>
        <end position="682"/>
    </location>
</feature>
<feature type="compositionally biased region" description="Basic and acidic residues" evidence="2">
    <location>
        <begin position="1"/>
        <end position="13"/>
    </location>
</feature>
<feature type="region of interest" description="Disordered" evidence="2">
    <location>
        <begin position="469"/>
        <end position="511"/>
    </location>
</feature>
<organism evidence="4 5">
    <name type="scientific">Russula ochroleuca</name>
    <dbReference type="NCBI Taxonomy" id="152965"/>
    <lineage>
        <taxon>Eukaryota</taxon>
        <taxon>Fungi</taxon>
        <taxon>Dikarya</taxon>
        <taxon>Basidiomycota</taxon>
        <taxon>Agaricomycotina</taxon>
        <taxon>Agaricomycetes</taxon>
        <taxon>Russulales</taxon>
        <taxon>Russulaceae</taxon>
        <taxon>Russula</taxon>
    </lineage>
</organism>
<dbReference type="PANTHER" id="PTHR13454">
    <property type="entry name" value="PROTEIN MCM10 HOMOLOG"/>
    <property type="match status" value="1"/>
</dbReference>
<dbReference type="Gene3D" id="2.40.50.140">
    <property type="entry name" value="Nucleic acid-binding proteins"/>
    <property type="match status" value="1"/>
</dbReference>
<feature type="compositionally biased region" description="Basic residues" evidence="2">
    <location>
        <begin position="583"/>
        <end position="592"/>
    </location>
</feature>
<feature type="compositionally biased region" description="Low complexity" evidence="2">
    <location>
        <begin position="469"/>
        <end position="481"/>
    </location>
</feature>
<dbReference type="PANTHER" id="PTHR13454:SF11">
    <property type="entry name" value="PROTEIN MCM10 HOMOLOG"/>
    <property type="match status" value="1"/>
</dbReference>
<dbReference type="OrthoDB" id="202825at2759"/>
<dbReference type="InterPro" id="IPR015408">
    <property type="entry name" value="Znf_Mcm10/DnaG"/>
</dbReference>
<sequence length="715" mass="76561">MESAASREQRELLRQQSIQRQIAQLQAQLSDPNAPSSSSSASAHAPSLEESTKRKRPDTAILAPASPQHKKKRGATTTPVVQHRKPEGRGTDGHHRNLGESHTSDRDGGSVLPPQPGPSNVLSKLSALSKRAPSPIEPDAPMRTSSFADKPSGVPIPARDDRLMLMEELEPGPYEHKPPFDDPLFGRLEPHSSIRLTSRDLSHEDLQAYMTGRYYISPSRLYSVLRAQPGSAAGARGQAYDVPVVGDWVTIAVVAERSPVRVSRAPVAVGPGEARDADDPDPTPTSSVPPATARNPKSAGRKGPEPPPRVGGRKYVNMTLIDFGASGGGGKKGTVRGDAVLSLLLFEADSYDTMSRGDGLLPEKIYKGGSRGAFETMAKLREGTVIALLNPRVLKPLQKSGAPNILALTPDGAGSVAIIGTARDLGMCGVVKRDGKPCGSWFDKRISDVCDYHVQQAVQRCRAGRPEFSVGTSGMSVGSGSQKHKAAYDPQRKWGLAPANNGSAASSSSSQVDAEGPTYVVAGHIVAGAARGKHDMFLKESLGREAQARAARRTNSHDTDVALKRLLTRDKEGMRAVQEARRFAKKAKKRQRVAGGNVVGKEGESDDGDDDDESSGGYEEEEDCGDDRPRLAAKTKTTKNAYSARVIKELGFDPTAKSSRGRRRREGQDGQEEKEKEDSRNKIYSEVLSVSSLSTACAGCSRKSFSFSFFSLGGS</sequence>
<reference evidence="4" key="1">
    <citation type="submission" date="2019-10" db="EMBL/GenBank/DDBJ databases">
        <authorList>
            <consortium name="DOE Joint Genome Institute"/>
            <person name="Kuo A."/>
            <person name="Miyauchi S."/>
            <person name="Kiss E."/>
            <person name="Drula E."/>
            <person name="Kohler A."/>
            <person name="Sanchez-Garcia M."/>
            <person name="Andreopoulos B."/>
            <person name="Barry K.W."/>
            <person name="Bonito G."/>
            <person name="Buee M."/>
            <person name="Carver A."/>
            <person name="Chen C."/>
            <person name="Cichocki N."/>
            <person name="Clum A."/>
            <person name="Culley D."/>
            <person name="Crous P.W."/>
            <person name="Fauchery L."/>
            <person name="Girlanda M."/>
            <person name="Hayes R."/>
            <person name="Keri Z."/>
            <person name="LaButti K."/>
            <person name="Lipzen A."/>
            <person name="Lombard V."/>
            <person name="Magnuson J."/>
            <person name="Maillard F."/>
            <person name="Morin E."/>
            <person name="Murat C."/>
            <person name="Nolan M."/>
            <person name="Ohm R."/>
            <person name="Pangilinan J."/>
            <person name="Pereira M."/>
            <person name="Perotto S."/>
            <person name="Peter M."/>
            <person name="Riley R."/>
            <person name="Sitrit Y."/>
            <person name="Stielow B."/>
            <person name="Szollosi G."/>
            <person name="Zifcakova L."/>
            <person name="Stursova M."/>
            <person name="Spatafora J.W."/>
            <person name="Tedersoo L."/>
            <person name="Vaario L.-M."/>
            <person name="Yamada A."/>
            <person name="Yan M."/>
            <person name="Wang P."/>
            <person name="Xu J."/>
            <person name="Bruns T."/>
            <person name="Baldrian P."/>
            <person name="Vilgalys R."/>
            <person name="Henrissat B."/>
            <person name="Grigoriev I.V."/>
            <person name="Hibbett D."/>
            <person name="Nagy L.G."/>
            <person name="Martin F.M."/>
        </authorList>
    </citation>
    <scope>NUCLEOTIDE SEQUENCE</scope>
    <source>
        <strain evidence="4">Prilba</strain>
    </source>
</reference>
<gene>
    <name evidence="4" type="ORF">DFH94DRAFT_706501</name>
</gene>
<comment type="similarity">
    <text evidence="1">Belongs to the MCM10 family.</text>
</comment>
<accession>A0A9P5TE72</accession>
<feature type="compositionally biased region" description="Basic and acidic residues" evidence="2">
    <location>
        <begin position="666"/>
        <end position="682"/>
    </location>
</feature>
<reference evidence="4" key="2">
    <citation type="journal article" date="2020" name="Nat. Commun.">
        <title>Large-scale genome sequencing of mycorrhizal fungi provides insights into the early evolution of symbiotic traits.</title>
        <authorList>
            <person name="Miyauchi S."/>
            <person name="Kiss E."/>
            <person name="Kuo A."/>
            <person name="Drula E."/>
            <person name="Kohler A."/>
            <person name="Sanchez-Garcia M."/>
            <person name="Morin E."/>
            <person name="Andreopoulos B."/>
            <person name="Barry K.W."/>
            <person name="Bonito G."/>
            <person name="Buee M."/>
            <person name="Carver A."/>
            <person name="Chen C."/>
            <person name="Cichocki N."/>
            <person name="Clum A."/>
            <person name="Culley D."/>
            <person name="Crous P.W."/>
            <person name="Fauchery L."/>
            <person name="Girlanda M."/>
            <person name="Hayes R.D."/>
            <person name="Keri Z."/>
            <person name="LaButti K."/>
            <person name="Lipzen A."/>
            <person name="Lombard V."/>
            <person name="Magnuson J."/>
            <person name="Maillard F."/>
            <person name="Murat C."/>
            <person name="Nolan M."/>
            <person name="Ohm R.A."/>
            <person name="Pangilinan J."/>
            <person name="Pereira M.F."/>
            <person name="Perotto S."/>
            <person name="Peter M."/>
            <person name="Pfister S."/>
            <person name="Riley R."/>
            <person name="Sitrit Y."/>
            <person name="Stielow J.B."/>
            <person name="Szollosi G."/>
            <person name="Zifcakova L."/>
            <person name="Stursova M."/>
            <person name="Spatafora J.W."/>
            <person name="Tedersoo L."/>
            <person name="Vaario L.M."/>
            <person name="Yamada A."/>
            <person name="Yan M."/>
            <person name="Wang P."/>
            <person name="Xu J."/>
            <person name="Bruns T."/>
            <person name="Baldrian P."/>
            <person name="Vilgalys R."/>
            <person name="Dunand C."/>
            <person name="Henrissat B."/>
            <person name="Grigoriev I.V."/>
            <person name="Hibbett D."/>
            <person name="Nagy L.G."/>
            <person name="Martin F.M."/>
        </authorList>
    </citation>
    <scope>NUCLEOTIDE SEQUENCE</scope>
    <source>
        <strain evidence="4">Prilba</strain>
    </source>
</reference>
<feature type="compositionally biased region" description="Acidic residues" evidence="2">
    <location>
        <begin position="604"/>
        <end position="625"/>
    </location>
</feature>
<dbReference type="GO" id="GO:0003697">
    <property type="term" value="F:single-stranded DNA binding"/>
    <property type="evidence" value="ECO:0007669"/>
    <property type="project" value="InterPro"/>
</dbReference>
<evidence type="ECO:0000259" key="3">
    <source>
        <dbReference type="Pfam" id="PF09329"/>
    </source>
</evidence>
<comment type="caution">
    <text evidence="4">The sequence shown here is derived from an EMBL/GenBank/DDBJ whole genome shotgun (WGS) entry which is preliminary data.</text>
</comment>
<dbReference type="InterPro" id="IPR040184">
    <property type="entry name" value="Mcm10"/>
</dbReference>
<dbReference type="GO" id="GO:0043596">
    <property type="term" value="C:nuclear replication fork"/>
    <property type="evidence" value="ECO:0007669"/>
    <property type="project" value="TreeGrafter"/>
</dbReference>
<feature type="domain" description="Zinc finger Mcm10/DnaG-type" evidence="3">
    <location>
        <begin position="420"/>
        <end position="465"/>
    </location>
</feature>